<dbReference type="GO" id="GO:0006152">
    <property type="term" value="P:purine nucleoside catabolic process"/>
    <property type="evidence" value="ECO:0007669"/>
    <property type="project" value="TreeGrafter"/>
</dbReference>
<gene>
    <name evidence="5" type="primary">rihA</name>
    <name evidence="5" type="ORF">GCM10010334_16140</name>
</gene>
<dbReference type="InterPro" id="IPR036452">
    <property type="entry name" value="Ribo_hydro-like"/>
</dbReference>
<dbReference type="GO" id="GO:0008477">
    <property type="term" value="F:purine nucleosidase activity"/>
    <property type="evidence" value="ECO:0007669"/>
    <property type="project" value="TreeGrafter"/>
</dbReference>
<protein>
    <submittedName>
        <fullName evidence="5">Purine nucleosidase</fullName>
    </submittedName>
</protein>
<evidence type="ECO:0000256" key="1">
    <source>
        <dbReference type="ARBA" id="ARBA00022801"/>
    </source>
</evidence>
<dbReference type="Proteomes" id="UP000638353">
    <property type="component" value="Unassembled WGS sequence"/>
</dbReference>
<dbReference type="GO" id="GO:0005829">
    <property type="term" value="C:cytosol"/>
    <property type="evidence" value="ECO:0007669"/>
    <property type="project" value="TreeGrafter"/>
</dbReference>
<evidence type="ECO:0000313" key="6">
    <source>
        <dbReference type="Proteomes" id="UP000638353"/>
    </source>
</evidence>
<reference evidence="5" key="1">
    <citation type="journal article" date="2014" name="Int. J. Syst. Evol. Microbiol.">
        <title>Complete genome sequence of Corynebacterium casei LMG S-19264T (=DSM 44701T), isolated from a smear-ripened cheese.</title>
        <authorList>
            <consortium name="US DOE Joint Genome Institute (JGI-PGF)"/>
            <person name="Walter F."/>
            <person name="Albersmeier A."/>
            <person name="Kalinowski J."/>
            <person name="Ruckert C."/>
        </authorList>
    </citation>
    <scope>NUCLEOTIDE SEQUENCE</scope>
    <source>
        <strain evidence="5">JCM 4637</strain>
    </source>
</reference>
<dbReference type="RefSeq" id="WP_189822811.1">
    <property type="nucleotide sequence ID" value="NZ_BMVC01000003.1"/>
</dbReference>
<comment type="caution">
    <text evidence="5">The sequence shown here is derived from an EMBL/GenBank/DDBJ whole genome shotgun (WGS) entry which is preliminary data.</text>
</comment>
<dbReference type="Gene3D" id="3.90.245.10">
    <property type="entry name" value="Ribonucleoside hydrolase-like"/>
    <property type="match status" value="1"/>
</dbReference>
<evidence type="ECO:0000313" key="5">
    <source>
        <dbReference type="EMBL" id="GHC85729.1"/>
    </source>
</evidence>
<keyword evidence="3" id="KW-0732">Signal</keyword>
<keyword evidence="2" id="KW-0326">Glycosidase</keyword>
<evidence type="ECO:0000256" key="2">
    <source>
        <dbReference type="ARBA" id="ARBA00023295"/>
    </source>
</evidence>
<organism evidence="5 6">
    <name type="scientific">Streptomyces finlayi</name>
    <dbReference type="NCBI Taxonomy" id="67296"/>
    <lineage>
        <taxon>Bacteria</taxon>
        <taxon>Bacillati</taxon>
        <taxon>Actinomycetota</taxon>
        <taxon>Actinomycetes</taxon>
        <taxon>Kitasatosporales</taxon>
        <taxon>Streptomycetaceae</taxon>
        <taxon>Streptomyces</taxon>
    </lineage>
</organism>
<evidence type="ECO:0000256" key="3">
    <source>
        <dbReference type="SAM" id="SignalP"/>
    </source>
</evidence>
<dbReference type="SUPFAM" id="SSF53590">
    <property type="entry name" value="Nucleoside hydrolase"/>
    <property type="match status" value="1"/>
</dbReference>
<dbReference type="InterPro" id="IPR023186">
    <property type="entry name" value="IUNH"/>
</dbReference>
<dbReference type="InterPro" id="IPR001910">
    <property type="entry name" value="Inosine/uridine_hydrolase_dom"/>
</dbReference>
<reference evidence="5" key="2">
    <citation type="submission" date="2020-09" db="EMBL/GenBank/DDBJ databases">
        <authorList>
            <person name="Sun Q."/>
            <person name="Ohkuma M."/>
        </authorList>
    </citation>
    <scope>NUCLEOTIDE SEQUENCE</scope>
    <source>
        <strain evidence="5">JCM 4637</strain>
    </source>
</reference>
<accession>A0A918WV07</accession>
<feature type="chain" id="PRO_5038909744" evidence="3">
    <location>
        <begin position="26"/>
        <end position="386"/>
    </location>
</feature>
<sequence length="386" mass="41941">MRKRTFGPLLAAALLVPLVAASAPAAPAPAKAQAAPVPAKAPAAPVAGKGRKVILDVDMGELNDDAVTMFMLAKAKDVDFLGVTVVSGNTWVEEGTAYSLRQLELIGRTDIPVVVGAGEPLMPGRQERLTAENALYGKAPWAGAFDSKRPSAYDKLAKPPYGGYPKTKPKKDTAAADFIVEQVKRYPNQVTVFADGPATNLALAVRTHPEIVPLIKEVIYMGGAFDKPGNITPAAEFNWWFDPESARIAVRTPFRKQTIVPDDAAQHVVYGKKQYDRIVAGKQTPIKKIFKDLQGPEFAKDPNTTHLLWDAITAAVFLDPAVAKKTDVRYVDVDANFGENYGRSLGYKLDEFDAPNNPKGTRKAGIVLDVNAERFWDLYIGLLRTE</sequence>
<feature type="signal peptide" evidence="3">
    <location>
        <begin position="1"/>
        <end position="25"/>
    </location>
</feature>
<name>A0A918WV07_9ACTN</name>
<feature type="domain" description="Inosine/uridine-preferring nucleoside hydrolase" evidence="4">
    <location>
        <begin position="53"/>
        <end position="377"/>
    </location>
</feature>
<dbReference type="EMBL" id="BMVC01000003">
    <property type="protein sequence ID" value="GHC85729.1"/>
    <property type="molecule type" value="Genomic_DNA"/>
</dbReference>
<proteinExistence type="predicted"/>
<dbReference type="PANTHER" id="PTHR12304">
    <property type="entry name" value="INOSINE-URIDINE PREFERRING NUCLEOSIDE HYDROLASE"/>
    <property type="match status" value="1"/>
</dbReference>
<dbReference type="Pfam" id="PF01156">
    <property type="entry name" value="IU_nuc_hydro"/>
    <property type="match status" value="1"/>
</dbReference>
<dbReference type="AlphaFoldDB" id="A0A918WV07"/>
<evidence type="ECO:0000259" key="4">
    <source>
        <dbReference type="Pfam" id="PF01156"/>
    </source>
</evidence>
<keyword evidence="1" id="KW-0378">Hydrolase</keyword>
<dbReference type="PANTHER" id="PTHR12304:SF25">
    <property type="entry name" value="INOSINE_URIDINE-PREFERRING NUCLEOSIDE HYDROLASE DOMAIN-CONTAINING PROTEIN"/>
    <property type="match status" value="1"/>
</dbReference>